<accession>A0AA38LWR0</accession>
<dbReference type="EMBL" id="JAKWFO010000002">
    <property type="protein sequence ID" value="KAI9638982.1"/>
    <property type="molecule type" value="Genomic_DNA"/>
</dbReference>
<keyword evidence="10 11" id="KW-0066">ATP synthesis</keyword>
<dbReference type="RefSeq" id="XP_052948759.1">
    <property type="nucleotide sequence ID" value="XM_053091802.1"/>
</dbReference>
<keyword evidence="8 11" id="KW-0496">Mitochondrion</keyword>
<reference evidence="12" key="1">
    <citation type="journal article" date="2022" name="G3 (Bethesda)">
        <title>High quality genome of the basidiomycete yeast Dioszegia hungarica PDD-24b-2 isolated from cloud water.</title>
        <authorList>
            <person name="Jarrige D."/>
            <person name="Haridas S."/>
            <person name="Bleykasten-Grosshans C."/>
            <person name="Joly M."/>
            <person name="Nadalig T."/>
            <person name="Sancelme M."/>
            <person name="Vuilleumier S."/>
            <person name="Grigoriev I.V."/>
            <person name="Amato P."/>
            <person name="Bringel F."/>
        </authorList>
    </citation>
    <scope>NUCLEOTIDE SEQUENCE</scope>
    <source>
        <strain evidence="12">PDD-24b-2</strain>
    </source>
</reference>
<evidence type="ECO:0000256" key="9">
    <source>
        <dbReference type="ARBA" id="ARBA00023136"/>
    </source>
</evidence>
<keyword evidence="4 11" id="KW-0138">CF(0)</keyword>
<comment type="similarity">
    <text evidence="2 11">Belongs to the ATPase e subunit family.</text>
</comment>
<keyword evidence="7 11" id="KW-0406">Ion transport</keyword>
<organism evidence="12 13">
    <name type="scientific">Dioszegia hungarica</name>
    <dbReference type="NCBI Taxonomy" id="4972"/>
    <lineage>
        <taxon>Eukaryota</taxon>
        <taxon>Fungi</taxon>
        <taxon>Dikarya</taxon>
        <taxon>Basidiomycota</taxon>
        <taxon>Agaricomycotina</taxon>
        <taxon>Tremellomycetes</taxon>
        <taxon>Tremellales</taxon>
        <taxon>Bulleribasidiaceae</taxon>
        <taxon>Dioszegia</taxon>
    </lineage>
</organism>
<keyword evidence="9" id="KW-0472">Membrane</keyword>
<comment type="function">
    <text evidence="11">Subunit e, of the mitochondrial membrane ATP synthase complex (F(1)F(0) ATP synthase or Complex V) that produces ATP from ADP in the presence of a proton gradient across the membrane which is generated by electron transport complexes of the respiratory chain. ATP synthase complex consist of a soluble F(1) head domain - the catalytic core - and a membrane F(1) domain - the membrane proton channel. These two domains are linked by a central stalk rotating inside the F(1) region and a stationary peripheral stalk. During catalysis, ATP synthesis in the catalytic domain of F(1) is coupled via a rotary mechanism of the central stalk subunits to proton translocation. In vivo, can only synthesize ATP although its ATP hydrolase activity can be activated artificially in vitro. Part of the complex F(0) domain.</text>
</comment>
<dbReference type="InterPro" id="IPR008386">
    <property type="entry name" value="ATP_synth_F0_esu_mt"/>
</dbReference>
<dbReference type="Pfam" id="PF05680">
    <property type="entry name" value="ATP-synt_E"/>
    <property type="match status" value="1"/>
</dbReference>
<protein>
    <recommendedName>
        <fullName evidence="11">ATP synthase F(0) complex subunit e, mitochondrial</fullName>
    </recommendedName>
</protein>
<evidence type="ECO:0000256" key="7">
    <source>
        <dbReference type="ARBA" id="ARBA00023065"/>
    </source>
</evidence>
<evidence type="ECO:0000256" key="8">
    <source>
        <dbReference type="ARBA" id="ARBA00023128"/>
    </source>
</evidence>
<evidence type="ECO:0000256" key="6">
    <source>
        <dbReference type="ARBA" id="ARBA00022792"/>
    </source>
</evidence>
<evidence type="ECO:0000313" key="13">
    <source>
        <dbReference type="Proteomes" id="UP001164286"/>
    </source>
</evidence>
<dbReference type="GO" id="GO:0005743">
    <property type="term" value="C:mitochondrial inner membrane"/>
    <property type="evidence" value="ECO:0007669"/>
    <property type="project" value="UniProtKB-SubCell"/>
</dbReference>
<evidence type="ECO:0000256" key="11">
    <source>
        <dbReference type="RuleBase" id="RU367005"/>
    </source>
</evidence>
<comment type="subunit">
    <text evidence="11">F-type ATPases have 2 components, CF(1) - the catalytic core - and CF(0) - the membrane proton channel. CF(1) and CF(0) have multiple subunits.</text>
</comment>
<keyword evidence="5 11" id="KW-0375">Hydrogen ion transport</keyword>
<dbReference type="GO" id="GO:0015078">
    <property type="term" value="F:proton transmembrane transporter activity"/>
    <property type="evidence" value="ECO:0007669"/>
    <property type="project" value="InterPro"/>
</dbReference>
<dbReference type="Proteomes" id="UP001164286">
    <property type="component" value="Unassembled WGS sequence"/>
</dbReference>
<dbReference type="GO" id="GO:0015986">
    <property type="term" value="P:proton motive force-driven ATP synthesis"/>
    <property type="evidence" value="ECO:0007669"/>
    <property type="project" value="InterPro"/>
</dbReference>
<evidence type="ECO:0000256" key="4">
    <source>
        <dbReference type="ARBA" id="ARBA00022547"/>
    </source>
</evidence>
<evidence type="ECO:0000313" key="12">
    <source>
        <dbReference type="EMBL" id="KAI9638982.1"/>
    </source>
</evidence>
<keyword evidence="13" id="KW-1185">Reference proteome</keyword>
<comment type="subcellular location">
    <subcellularLocation>
        <location evidence="1 11">Mitochondrion inner membrane</location>
    </subcellularLocation>
</comment>
<keyword evidence="3 11" id="KW-0813">Transport</keyword>
<gene>
    <name evidence="12" type="ORF">MKK02DRAFT_42012</name>
</gene>
<evidence type="ECO:0000256" key="5">
    <source>
        <dbReference type="ARBA" id="ARBA00022781"/>
    </source>
</evidence>
<sequence>MPGPSPATTVVRYSALIGGVLYGLVHAGTVQSKYEDDQAKAQIARRSHLVDEAKKAYAQKLVADKAGNATQLITNIDDPKFDLEKIIEAYTKTP</sequence>
<keyword evidence="6 11" id="KW-0999">Mitochondrion inner membrane</keyword>
<dbReference type="AlphaFoldDB" id="A0AA38LWR0"/>
<evidence type="ECO:0000256" key="10">
    <source>
        <dbReference type="ARBA" id="ARBA00023310"/>
    </source>
</evidence>
<proteinExistence type="inferred from homology"/>
<dbReference type="GeneID" id="77731007"/>
<evidence type="ECO:0000256" key="1">
    <source>
        <dbReference type="ARBA" id="ARBA00004273"/>
    </source>
</evidence>
<comment type="caution">
    <text evidence="12">The sequence shown here is derived from an EMBL/GenBank/DDBJ whole genome shotgun (WGS) entry which is preliminary data.</text>
</comment>
<dbReference type="GO" id="GO:0045259">
    <property type="term" value="C:proton-transporting ATP synthase complex"/>
    <property type="evidence" value="ECO:0007669"/>
    <property type="project" value="UniProtKB-UniRule"/>
</dbReference>
<evidence type="ECO:0000256" key="2">
    <source>
        <dbReference type="ARBA" id="ARBA00007333"/>
    </source>
</evidence>
<name>A0AA38LWR0_9TREE</name>
<evidence type="ECO:0000256" key="3">
    <source>
        <dbReference type="ARBA" id="ARBA00022448"/>
    </source>
</evidence>